<keyword evidence="3 6" id="KW-0645">Protease</keyword>
<feature type="binding site" evidence="6">
    <location>
        <position position="97"/>
    </location>
    <ligand>
        <name>a divalent metal cation</name>
        <dbReference type="ChEBI" id="CHEBI:60240"/>
        <label>1</label>
    </ligand>
</feature>
<dbReference type="GO" id="GO:0005829">
    <property type="term" value="C:cytosol"/>
    <property type="evidence" value="ECO:0007669"/>
    <property type="project" value="TreeGrafter"/>
</dbReference>
<evidence type="ECO:0000256" key="7">
    <source>
        <dbReference type="RuleBase" id="RU003653"/>
    </source>
</evidence>
<dbReference type="AlphaFoldDB" id="A0A5C5XIR6"/>
<organism evidence="9 10">
    <name type="scientific">Rubinisphaera italica</name>
    <dbReference type="NCBI Taxonomy" id="2527969"/>
    <lineage>
        <taxon>Bacteria</taxon>
        <taxon>Pseudomonadati</taxon>
        <taxon>Planctomycetota</taxon>
        <taxon>Planctomycetia</taxon>
        <taxon>Planctomycetales</taxon>
        <taxon>Planctomycetaceae</taxon>
        <taxon>Rubinisphaera</taxon>
    </lineage>
</organism>
<keyword evidence="2 6" id="KW-0031">Aminopeptidase</keyword>
<dbReference type="GO" id="GO:0046872">
    <property type="term" value="F:metal ion binding"/>
    <property type="evidence" value="ECO:0007669"/>
    <property type="project" value="UniProtKB-UniRule"/>
</dbReference>
<dbReference type="InterPro" id="IPR002467">
    <property type="entry name" value="Pept_M24A_MAP1"/>
</dbReference>
<evidence type="ECO:0000256" key="2">
    <source>
        <dbReference type="ARBA" id="ARBA00022438"/>
    </source>
</evidence>
<evidence type="ECO:0000256" key="5">
    <source>
        <dbReference type="ARBA" id="ARBA00022801"/>
    </source>
</evidence>
<dbReference type="OrthoDB" id="9802055at2"/>
<evidence type="ECO:0000259" key="8">
    <source>
        <dbReference type="Pfam" id="PF00557"/>
    </source>
</evidence>
<evidence type="ECO:0000256" key="3">
    <source>
        <dbReference type="ARBA" id="ARBA00022670"/>
    </source>
</evidence>
<reference evidence="9 10" key="1">
    <citation type="submission" date="2019-02" db="EMBL/GenBank/DDBJ databases">
        <title>Deep-cultivation of Planctomycetes and their phenomic and genomic characterization uncovers novel biology.</title>
        <authorList>
            <person name="Wiegand S."/>
            <person name="Jogler M."/>
            <person name="Boedeker C."/>
            <person name="Pinto D."/>
            <person name="Vollmers J."/>
            <person name="Rivas-Marin E."/>
            <person name="Kohn T."/>
            <person name="Peeters S.H."/>
            <person name="Heuer A."/>
            <person name="Rast P."/>
            <person name="Oberbeckmann S."/>
            <person name="Bunk B."/>
            <person name="Jeske O."/>
            <person name="Meyerdierks A."/>
            <person name="Storesund J.E."/>
            <person name="Kallscheuer N."/>
            <person name="Luecker S."/>
            <person name="Lage O.M."/>
            <person name="Pohl T."/>
            <person name="Merkel B.J."/>
            <person name="Hornburger P."/>
            <person name="Mueller R.-W."/>
            <person name="Bruemmer F."/>
            <person name="Labrenz M."/>
            <person name="Spormann A.M."/>
            <person name="Op Den Camp H."/>
            <person name="Overmann J."/>
            <person name="Amann R."/>
            <person name="Jetten M.S.M."/>
            <person name="Mascher T."/>
            <person name="Medema M.H."/>
            <person name="Devos D.P."/>
            <person name="Kaster A.-K."/>
            <person name="Ovreas L."/>
            <person name="Rohde M."/>
            <person name="Galperin M.Y."/>
            <person name="Jogler C."/>
        </authorList>
    </citation>
    <scope>NUCLEOTIDE SEQUENCE [LARGE SCALE GENOMIC DNA]</scope>
    <source>
        <strain evidence="9 10">Pan54</strain>
    </source>
</reference>
<dbReference type="PANTHER" id="PTHR43330">
    <property type="entry name" value="METHIONINE AMINOPEPTIDASE"/>
    <property type="match status" value="1"/>
</dbReference>
<feature type="binding site" evidence="6">
    <location>
        <position position="108"/>
    </location>
    <ligand>
        <name>a divalent metal cation</name>
        <dbReference type="ChEBI" id="CHEBI:60240"/>
        <label>1</label>
    </ligand>
</feature>
<evidence type="ECO:0000256" key="4">
    <source>
        <dbReference type="ARBA" id="ARBA00022723"/>
    </source>
</evidence>
<comment type="function">
    <text evidence="1 6">Removes the N-terminal methionine from nascent proteins. The N-terminal methionine is often cleaved when the second residue in the primary sequence is small and uncharged (Met-Ala-, Cys, Gly, Pro, Ser, Thr, or Val). Requires deformylation of the N(alpha)-formylated initiator methionine before it can be hydrolyzed.</text>
</comment>
<dbReference type="Gene3D" id="3.90.230.10">
    <property type="entry name" value="Creatinase/methionine aminopeptidase superfamily"/>
    <property type="match status" value="1"/>
</dbReference>
<dbReference type="Proteomes" id="UP000316095">
    <property type="component" value="Unassembled WGS sequence"/>
</dbReference>
<dbReference type="PROSITE" id="PS00680">
    <property type="entry name" value="MAP_1"/>
    <property type="match status" value="1"/>
</dbReference>
<feature type="binding site" evidence="6">
    <location>
        <position position="80"/>
    </location>
    <ligand>
        <name>substrate</name>
    </ligand>
</feature>
<feature type="binding site" evidence="6">
    <location>
        <position position="207"/>
    </location>
    <ligand>
        <name>a divalent metal cation</name>
        <dbReference type="ChEBI" id="CHEBI:60240"/>
        <label>2</label>
        <note>catalytic</note>
    </ligand>
</feature>
<protein>
    <recommendedName>
        <fullName evidence="6 7">Methionine aminopeptidase</fullName>
        <shortName evidence="6">MAP</shortName>
        <shortName evidence="6">MetAP</shortName>
        <ecNumber evidence="6 7">3.4.11.18</ecNumber>
    </recommendedName>
    <alternativeName>
        <fullName evidence="6">Peptidase M</fullName>
    </alternativeName>
</protein>
<dbReference type="InterPro" id="IPR001714">
    <property type="entry name" value="Pept_M24_MAP"/>
</dbReference>
<dbReference type="HAMAP" id="MF_01974">
    <property type="entry name" value="MetAP_1"/>
    <property type="match status" value="1"/>
</dbReference>
<feature type="binding site" evidence="6">
    <location>
        <position position="178"/>
    </location>
    <ligand>
        <name>substrate</name>
    </ligand>
</feature>
<dbReference type="InterPro" id="IPR036005">
    <property type="entry name" value="Creatinase/aminopeptidase-like"/>
</dbReference>
<evidence type="ECO:0000313" key="9">
    <source>
        <dbReference type="EMBL" id="TWT63076.1"/>
    </source>
</evidence>
<comment type="catalytic activity">
    <reaction evidence="6 7">
        <text>Release of N-terminal amino acids, preferentially methionine, from peptides and arylamides.</text>
        <dbReference type="EC" id="3.4.11.18"/>
    </reaction>
</comment>
<feature type="binding site" evidence="6">
    <location>
        <position position="171"/>
    </location>
    <ligand>
        <name>a divalent metal cation</name>
        <dbReference type="ChEBI" id="CHEBI:60240"/>
        <label>2</label>
        <note>catalytic</note>
    </ligand>
</feature>
<dbReference type="EMBL" id="SJPG01000001">
    <property type="protein sequence ID" value="TWT63076.1"/>
    <property type="molecule type" value="Genomic_DNA"/>
</dbReference>
<dbReference type="GO" id="GO:0070006">
    <property type="term" value="F:metalloaminopeptidase activity"/>
    <property type="evidence" value="ECO:0007669"/>
    <property type="project" value="UniProtKB-UniRule"/>
</dbReference>
<dbReference type="CDD" id="cd01086">
    <property type="entry name" value="MetAP1"/>
    <property type="match status" value="1"/>
</dbReference>
<gene>
    <name evidence="9" type="primary">map_2</name>
    <name evidence="6" type="synonym">map</name>
    <name evidence="9" type="ORF">Pan54_38270</name>
</gene>
<dbReference type="EC" id="3.4.11.18" evidence="6 7"/>
<name>A0A5C5XIR6_9PLAN</name>
<dbReference type="PANTHER" id="PTHR43330:SF27">
    <property type="entry name" value="METHIONINE AMINOPEPTIDASE"/>
    <property type="match status" value="1"/>
</dbReference>
<sequence>MIILKSRREIEKMREAGHLVSEAHQLISSMIMPGISTAEIDQAVEQLFAERDAIPLFKGVPGPVPFPSVCCMSVNEEIVHGIPSTRKLVEGDIISVDTGCKVKGWCGDSAWTYAVGQVDEQKQLLLQVGEQTLDLAVEQMGKCRWWSEVARQMEEFVDQHGFSSVEDFVGHGIGRDMHEDPQVPHYVDKETLEKDFELKPGLVIAVEPMVNAGTNQLYIRNDHWTVSTKDGLPSVHFEHTIAMTKDGPEILTPRLEKV</sequence>
<dbReference type="GO" id="GO:0006508">
    <property type="term" value="P:proteolysis"/>
    <property type="evidence" value="ECO:0007669"/>
    <property type="project" value="UniProtKB-KW"/>
</dbReference>
<keyword evidence="5 6" id="KW-0378">Hydrolase</keyword>
<proteinExistence type="inferred from homology"/>
<evidence type="ECO:0000256" key="6">
    <source>
        <dbReference type="HAMAP-Rule" id="MF_01974"/>
    </source>
</evidence>
<accession>A0A5C5XIR6</accession>
<dbReference type="InterPro" id="IPR000994">
    <property type="entry name" value="Pept_M24"/>
</dbReference>
<dbReference type="NCBIfam" id="TIGR00500">
    <property type="entry name" value="met_pdase_I"/>
    <property type="match status" value="1"/>
</dbReference>
<dbReference type="Pfam" id="PF00557">
    <property type="entry name" value="Peptidase_M24"/>
    <property type="match status" value="1"/>
</dbReference>
<keyword evidence="10" id="KW-1185">Reference proteome</keyword>
<dbReference type="SUPFAM" id="SSF55920">
    <property type="entry name" value="Creatinase/aminopeptidase"/>
    <property type="match status" value="1"/>
</dbReference>
<feature type="binding site" evidence="6">
    <location>
        <position position="238"/>
    </location>
    <ligand>
        <name>a divalent metal cation</name>
        <dbReference type="ChEBI" id="CHEBI:60240"/>
        <label>1</label>
    </ligand>
</feature>
<dbReference type="RefSeq" id="WP_146504864.1">
    <property type="nucleotide sequence ID" value="NZ_SJPG01000001.1"/>
</dbReference>
<comment type="cofactor">
    <cofactor evidence="6">
        <name>Co(2+)</name>
        <dbReference type="ChEBI" id="CHEBI:48828"/>
    </cofactor>
    <cofactor evidence="6">
        <name>Zn(2+)</name>
        <dbReference type="ChEBI" id="CHEBI:29105"/>
    </cofactor>
    <cofactor evidence="6">
        <name>Mn(2+)</name>
        <dbReference type="ChEBI" id="CHEBI:29035"/>
    </cofactor>
    <cofactor evidence="6">
        <name>Fe(2+)</name>
        <dbReference type="ChEBI" id="CHEBI:29033"/>
    </cofactor>
    <text evidence="6">Binds 2 divalent metal cations per subunit. Has a high-affinity and a low affinity metal-binding site. The true nature of the physiological cofactor is under debate. The enzyme is active with cobalt, zinc, manganese or divalent iron ions. Most likely, methionine aminopeptidases function as mononuclear Fe(2+)-metalloproteases under physiological conditions, and the catalytically relevant metal-binding site has been assigned to the histidine-containing high-affinity site.</text>
</comment>
<dbReference type="GO" id="GO:0004239">
    <property type="term" value="F:initiator methionyl aminopeptidase activity"/>
    <property type="evidence" value="ECO:0007669"/>
    <property type="project" value="UniProtKB-UniRule"/>
</dbReference>
<comment type="similarity">
    <text evidence="6">Belongs to the peptidase M24A family. Methionine aminopeptidase type 1 subfamily.</text>
</comment>
<dbReference type="PRINTS" id="PR00599">
    <property type="entry name" value="MAPEPTIDASE"/>
</dbReference>
<evidence type="ECO:0000256" key="1">
    <source>
        <dbReference type="ARBA" id="ARBA00002521"/>
    </source>
</evidence>
<evidence type="ECO:0000313" key="10">
    <source>
        <dbReference type="Proteomes" id="UP000316095"/>
    </source>
</evidence>
<keyword evidence="4 6" id="KW-0479">Metal-binding</keyword>
<feature type="domain" description="Peptidase M24" evidence="8">
    <location>
        <begin position="11"/>
        <end position="245"/>
    </location>
</feature>
<feature type="binding site" evidence="6">
    <location>
        <position position="108"/>
    </location>
    <ligand>
        <name>a divalent metal cation</name>
        <dbReference type="ChEBI" id="CHEBI:60240"/>
        <label>2</label>
        <note>catalytic</note>
    </ligand>
</feature>
<feature type="binding site" evidence="6">
    <location>
        <position position="238"/>
    </location>
    <ligand>
        <name>a divalent metal cation</name>
        <dbReference type="ChEBI" id="CHEBI:60240"/>
        <label>2</label>
        <note>catalytic</note>
    </ligand>
</feature>
<comment type="caution">
    <text evidence="9">The sequence shown here is derived from an EMBL/GenBank/DDBJ whole genome shotgun (WGS) entry which is preliminary data.</text>
</comment>
<comment type="subunit">
    <text evidence="6">Monomer.</text>
</comment>